<accession>A0A843XY17</accession>
<gene>
    <name evidence="1" type="ORF">Taro_056890</name>
</gene>
<keyword evidence="2" id="KW-1185">Reference proteome</keyword>
<evidence type="ECO:0000313" key="2">
    <source>
        <dbReference type="Proteomes" id="UP000652761"/>
    </source>
</evidence>
<dbReference type="Proteomes" id="UP000652761">
    <property type="component" value="Unassembled WGS sequence"/>
</dbReference>
<dbReference type="AlphaFoldDB" id="A0A843XY17"/>
<evidence type="ECO:0000313" key="1">
    <source>
        <dbReference type="EMBL" id="MQM23820.1"/>
    </source>
</evidence>
<protein>
    <submittedName>
        <fullName evidence="1">Uncharacterized protein</fullName>
    </submittedName>
</protein>
<reference evidence="1" key="1">
    <citation type="submission" date="2017-07" db="EMBL/GenBank/DDBJ databases">
        <title>Taro Niue Genome Assembly and Annotation.</title>
        <authorList>
            <person name="Atibalentja N."/>
            <person name="Keating K."/>
            <person name="Fields C.J."/>
        </authorList>
    </citation>
    <scope>NUCLEOTIDE SEQUENCE</scope>
    <source>
        <strain evidence="1">Niue_2</strain>
        <tissue evidence="1">Leaf</tissue>
    </source>
</reference>
<comment type="caution">
    <text evidence="1">The sequence shown here is derived from an EMBL/GenBank/DDBJ whole genome shotgun (WGS) entry which is preliminary data.</text>
</comment>
<name>A0A843XY17_COLES</name>
<proteinExistence type="predicted"/>
<sequence>MRSGARWAARQFVPLDDGGRGLGRLRPLRKPESLRGTLWLRLPSRWPTWGSNMLFGDIEGCSAQQGTWPIGMEPRQLTGYARAVVGHHGPRWPDLATTLAPHALKWLGETSASRASLLHLMR</sequence>
<organism evidence="1 2">
    <name type="scientific">Colocasia esculenta</name>
    <name type="common">Wild taro</name>
    <name type="synonym">Arum esculentum</name>
    <dbReference type="NCBI Taxonomy" id="4460"/>
    <lineage>
        <taxon>Eukaryota</taxon>
        <taxon>Viridiplantae</taxon>
        <taxon>Streptophyta</taxon>
        <taxon>Embryophyta</taxon>
        <taxon>Tracheophyta</taxon>
        <taxon>Spermatophyta</taxon>
        <taxon>Magnoliopsida</taxon>
        <taxon>Liliopsida</taxon>
        <taxon>Araceae</taxon>
        <taxon>Aroideae</taxon>
        <taxon>Colocasieae</taxon>
        <taxon>Colocasia</taxon>
    </lineage>
</organism>
<dbReference type="EMBL" id="NMUH01018139">
    <property type="protein sequence ID" value="MQM23820.1"/>
    <property type="molecule type" value="Genomic_DNA"/>
</dbReference>